<accession>A0A8J7SB59</accession>
<dbReference type="Proteomes" id="UP000672602">
    <property type="component" value="Unassembled WGS sequence"/>
</dbReference>
<evidence type="ECO:0000256" key="6">
    <source>
        <dbReference type="SAM" id="Phobius"/>
    </source>
</evidence>
<dbReference type="InterPro" id="IPR003752">
    <property type="entry name" value="DiS_bond_form_DsbB/BdbC"/>
</dbReference>
<keyword evidence="4 6" id="KW-1133">Transmembrane helix</keyword>
<dbReference type="InterPro" id="IPR023380">
    <property type="entry name" value="DsbB-like_sf"/>
</dbReference>
<dbReference type="GO" id="GO:0015035">
    <property type="term" value="F:protein-disulfide reductase activity"/>
    <property type="evidence" value="ECO:0007669"/>
    <property type="project" value="InterPro"/>
</dbReference>
<proteinExistence type="predicted"/>
<feature type="transmembrane region" description="Helical" evidence="6">
    <location>
        <begin position="70"/>
        <end position="93"/>
    </location>
</feature>
<evidence type="ECO:0000256" key="5">
    <source>
        <dbReference type="ARBA" id="ARBA00023136"/>
    </source>
</evidence>
<dbReference type="PANTHER" id="PTHR36570:SF3">
    <property type="entry name" value="DISULFIDE BOND FORMATION PROTEIN B"/>
    <property type="match status" value="1"/>
</dbReference>
<keyword evidence="3 6" id="KW-0812">Transmembrane</keyword>
<dbReference type="AlphaFoldDB" id="A0A8J7SB59"/>
<evidence type="ECO:0000313" key="7">
    <source>
        <dbReference type="EMBL" id="MBP5858787.1"/>
    </source>
</evidence>
<evidence type="ECO:0000256" key="2">
    <source>
        <dbReference type="ARBA" id="ARBA00022475"/>
    </source>
</evidence>
<dbReference type="GO" id="GO:0006457">
    <property type="term" value="P:protein folding"/>
    <property type="evidence" value="ECO:0007669"/>
    <property type="project" value="InterPro"/>
</dbReference>
<dbReference type="InterPro" id="IPR050183">
    <property type="entry name" value="DsbB"/>
</dbReference>
<comment type="subcellular location">
    <subcellularLocation>
        <location evidence="1">Cell membrane</location>
        <topology evidence="1">Multi-pass membrane protein</topology>
    </subcellularLocation>
</comment>
<dbReference type="Gene3D" id="1.20.1550.10">
    <property type="entry name" value="DsbB-like"/>
    <property type="match status" value="1"/>
</dbReference>
<dbReference type="Pfam" id="PF02600">
    <property type="entry name" value="DsbB"/>
    <property type="match status" value="1"/>
</dbReference>
<protein>
    <submittedName>
        <fullName evidence="7">Disulfide bond formation protein B</fullName>
    </submittedName>
</protein>
<reference evidence="7" key="1">
    <citation type="submission" date="2021-04" db="EMBL/GenBank/DDBJ databases">
        <authorList>
            <person name="Zhang D.-C."/>
        </authorList>
    </citation>
    <scope>NUCLEOTIDE SEQUENCE</scope>
    <source>
        <strain evidence="7">CGMCC 1.15697</strain>
    </source>
</reference>
<dbReference type="InterPro" id="IPR024199">
    <property type="entry name" value="Uncharacterised_DsbB"/>
</dbReference>
<gene>
    <name evidence="7" type="ORF">KAJ83_17345</name>
</gene>
<evidence type="ECO:0000256" key="3">
    <source>
        <dbReference type="ARBA" id="ARBA00022692"/>
    </source>
</evidence>
<evidence type="ECO:0000256" key="1">
    <source>
        <dbReference type="ARBA" id="ARBA00004651"/>
    </source>
</evidence>
<organism evidence="7 8">
    <name type="scientific">Marivibrio halodurans</name>
    <dbReference type="NCBI Taxonomy" id="2039722"/>
    <lineage>
        <taxon>Bacteria</taxon>
        <taxon>Pseudomonadati</taxon>
        <taxon>Pseudomonadota</taxon>
        <taxon>Alphaproteobacteria</taxon>
        <taxon>Rhodospirillales</taxon>
        <taxon>Rhodospirillaceae</taxon>
        <taxon>Marivibrio</taxon>
    </lineage>
</organism>
<evidence type="ECO:0000256" key="4">
    <source>
        <dbReference type="ARBA" id="ARBA00022989"/>
    </source>
</evidence>
<feature type="transmembrane region" description="Helical" evidence="6">
    <location>
        <begin position="135"/>
        <end position="160"/>
    </location>
</feature>
<dbReference type="SUPFAM" id="SSF158442">
    <property type="entry name" value="DsbB-like"/>
    <property type="match status" value="1"/>
</dbReference>
<sequence>MTMLSPWIERPGRLGLILAVAAVAVLGVANFFEHAMGLKPCALCLYQRVPWWVALGLGCLAILGRRAPVLASVALGLGVLTLLAGAGIAGYHAGVEYGLWPGPAGCTGDNLPTSLGGLNEALKGPPPPRCDDVPWSLFGISMAGYNFLISLGGALLLFAAMRHAGRHRA</sequence>
<evidence type="ECO:0000313" key="8">
    <source>
        <dbReference type="Proteomes" id="UP000672602"/>
    </source>
</evidence>
<keyword evidence="2" id="KW-1003">Cell membrane</keyword>
<dbReference type="EMBL" id="JAGMWN010000011">
    <property type="protein sequence ID" value="MBP5858787.1"/>
    <property type="molecule type" value="Genomic_DNA"/>
</dbReference>
<comment type="caution">
    <text evidence="7">The sequence shown here is derived from an EMBL/GenBank/DDBJ whole genome shotgun (WGS) entry which is preliminary data.</text>
</comment>
<dbReference type="GO" id="GO:0005886">
    <property type="term" value="C:plasma membrane"/>
    <property type="evidence" value="ECO:0007669"/>
    <property type="project" value="UniProtKB-SubCell"/>
</dbReference>
<dbReference type="PIRSF" id="PIRSF033913">
    <property type="entry name" value="S-S_format_DsbB"/>
    <property type="match status" value="1"/>
</dbReference>
<feature type="transmembrane region" description="Helical" evidence="6">
    <location>
        <begin position="45"/>
        <end position="63"/>
    </location>
</feature>
<dbReference type="PANTHER" id="PTHR36570">
    <property type="entry name" value="DISULFIDE BOND FORMATION PROTEIN B"/>
    <property type="match status" value="1"/>
</dbReference>
<keyword evidence="8" id="KW-1185">Reference proteome</keyword>
<name>A0A8J7SB59_9PROT</name>
<keyword evidence="5 6" id="KW-0472">Membrane</keyword>